<dbReference type="PANTHER" id="PTHR15458">
    <property type="entry name" value="PHOSPHATIDYLETHANOLAMINE N-METHYLTRANSFERASE"/>
    <property type="match status" value="1"/>
</dbReference>
<keyword evidence="11" id="KW-0443">Lipid metabolism</keyword>
<keyword evidence="12 16" id="KW-0472">Membrane</keyword>
<feature type="transmembrane region" description="Helical" evidence="16">
    <location>
        <begin position="25"/>
        <end position="43"/>
    </location>
</feature>
<proteinExistence type="predicted"/>
<evidence type="ECO:0000256" key="12">
    <source>
        <dbReference type="ARBA" id="ARBA00023136"/>
    </source>
</evidence>
<reference evidence="17" key="1">
    <citation type="submission" date="2017-08" db="EMBL/GenBank/DDBJ databases">
        <authorList>
            <person name="Polle J.E."/>
            <person name="Barry K."/>
            <person name="Cushman J."/>
            <person name="Schmutz J."/>
            <person name="Tran D."/>
            <person name="Hathwaick L.T."/>
            <person name="Yim W.C."/>
            <person name="Jenkins J."/>
            <person name="Mckie-Krisberg Z.M."/>
            <person name="Prochnik S."/>
            <person name="Lindquist E."/>
            <person name="Dockter R.B."/>
            <person name="Adam C."/>
            <person name="Molina H."/>
            <person name="Bunkerborg J."/>
            <person name="Jin E."/>
            <person name="Buchheim M."/>
            <person name="Magnuson J."/>
        </authorList>
    </citation>
    <scope>NUCLEOTIDE SEQUENCE</scope>
    <source>
        <strain evidence="17">CCAP 19/18</strain>
    </source>
</reference>
<evidence type="ECO:0000256" key="6">
    <source>
        <dbReference type="ARBA" id="ARBA00022679"/>
    </source>
</evidence>
<evidence type="ECO:0000256" key="15">
    <source>
        <dbReference type="ARBA" id="ARBA00034137"/>
    </source>
</evidence>
<keyword evidence="4" id="KW-0444">Lipid biosynthesis</keyword>
<sequence length="199" mass="22595">MSVSEQFLPEWLCENPIAYHPGLNWAMAGILALPHILYAVVWFKPEVWTNVFNDISLETFALAGTLGKVIQFSALTLWFWIIRPGGLCFSLLEGVELWRWLAFLLLVSFGQALNVGIYKAIGKTGVYYGFKLGRKVPWVTGFPFNVMSHPQYVGSTMTIWGAMLLAHAIMPAHLQATLLYLTAYWSSLYLFSGYIEHFY</sequence>
<evidence type="ECO:0000256" key="3">
    <source>
        <dbReference type="ARBA" id="ARBA00005189"/>
    </source>
</evidence>
<comment type="subcellular location">
    <subcellularLocation>
        <location evidence="1">Endoplasmic reticulum membrane</location>
        <topology evidence="1">Multi-pass membrane protein</topology>
    </subcellularLocation>
</comment>
<gene>
    <name evidence="17" type="ORF">DUNSADRAFT_15339</name>
</gene>
<keyword evidence="9" id="KW-0256">Endoplasmic reticulum</keyword>
<dbReference type="InterPro" id="IPR007318">
    <property type="entry name" value="Phopholipid_MeTrfase"/>
</dbReference>
<protein>
    <recommendedName>
        <fullName evidence="15">phosphatidyl-N-methylethanolamine N-methyltransferase</fullName>
        <ecNumber evidence="15">2.1.1.71</ecNumber>
    </recommendedName>
</protein>
<keyword evidence="7" id="KW-0949">S-adenosyl-L-methionine</keyword>
<keyword evidence="10 16" id="KW-1133">Transmembrane helix</keyword>
<comment type="pathway">
    <text evidence="3">Lipid metabolism.</text>
</comment>
<evidence type="ECO:0000256" key="5">
    <source>
        <dbReference type="ARBA" id="ARBA00022603"/>
    </source>
</evidence>
<keyword evidence="5" id="KW-0489">Methyltransferase</keyword>
<evidence type="ECO:0000256" key="16">
    <source>
        <dbReference type="SAM" id="Phobius"/>
    </source>
</evidence>
<dbReference type="InterPro" id="IPR024960">
    <property type="entry name" value="PEMT/MFAP"/>
</dbReference>
<evidence type="ECO:0000313" key="18">
    <source>
        <dbReference type="Proteomes" id="UP000815325"/>
    </source>
</evidence>
<keyword evidence="6" id="KW-0808">Transferase</keyword>
<comment type="pathway">
    <text evidence="2">Phospholipid metabolism; phosphatidylcholine biosynthesis.</text>
</comment>
<keyword evidence="8 16" id="KW-0812">Transmembrane</keyword>
<organism evidence="17 18">
    <name type="scientific">Dunaliella salina</name>
    <name type="common">Green alga</name>
    <name type="synonym">Protococcus salinus</name>
    <dbReference type="NCBI Taxonomy" id="3046"/>
    <lineage>
        <taxon>Eukaryota</taxon>
        <taxon>Viridiplantae</taxon>
        <taxon>Chlorophyta</taxon>
        <taxon>core chlorophytes</taxon>
        <taxon>Chlorophyceae</taxon>
        <taxon>CS clade</taxon>
        <taxon>Chlamydomonadales</taxon>
        <taxon>Dunaliellaceae</taxon>
        <taxon>Dunaliella</taxon>
    </lineage>
</organism>
<accession>A0ABQ7G5L0</accession>
<evidence type="ECO:0000256" key="14">
    <source>
        <dbReference type="ARBA" id="ARBA00023264"/>
    </source>
</evidence>
<feature type="transmembrane region" description="Helical" evidence="16">
    <location>
        <begin position="55"/>
        <end position="80"/>
    </location>
</feature>
<dbReference type="EMBL" id="MU070103">
    <property type="protein sequence ID" value="KAF5829896.1"/>
    <property type="molecule type" value="Genomic_DNA"/>
</dbReference>
<evidence type="ECO:0000256" key="1">
    <source>
        <dbReference type="ARBA" id="ARBA00004477"/>
    </source>
</evidence>
<comment type="caution">
    <text evidence="17">The sequence shown here is derived from an EMBL/GenBank/DDBJ whole genome shotgun (WGS) entry which is preliminary data.</text>
</comment>
<evidence type="ECO:0000256" key="2">
    <source>
        <dbReference type="ARBA" id="ARBA00004969"/>
    </source>
</evidence>
<dbReference type="Pfam" id="PF04191">
    <property type="entry name" value="PEMT"/>
    <property type="match status" value="1"/>
</dbReference>
<evidence type="ECO:0000256" key="7">
    <source>
        <dbReference type="ARBA" id="ARBA00022691"/>
    </source>
</evidence>
<evidence type="ECO:0000256" key="13">
    <source>
        <dbReference type="ARBA" id="ARBA00023209"/>
    </source>
</evidence>
<keyword evidence="14" id="KW-1208">Phospholipid metabolism</keyword>
<dbReference type="Proteomes" id="UP000815325">
    <property type="component" value="Unassembled WGS sequence"/>
</dbReference>
<evidence type="ECO:0000256" key="10">
    <source>
        <dbReference type="ARBA" id="ARBA00022989"/>
    </source>
</evidence>
<dbReference type="EC" id="2.1.1.71" evidence="15"/>
<keyword evidence="18" id="KW-1185">Reference proteome</keyword>
<evidence type="ECO:0000256" key="4">
    <source>
        <dbReference type="ARBA" id="ARBA00022516"/>
    </source>
</evidence>
<dbReference type="PANTHER" id="PTHR15458:SF5">
    <property type="entry name" value="PHOSPHATIDYLETHANOLAMINE N-METHYLTRANSFERASE"/>
    <property type="match status" value="1"/>
</dbReference>
<feature type="transmembrane region" description="Helical" evidence="16">
    <location>
        <begin position="100"/>
        <end position="121"/>
    </location>
</feature>
<evidence type="ECO:0000256" key="8">
    <source>
        <dbReference type="ARBA" id="ARBA00022692"/>
    </source>
</evidence>
<name>A0ABQ7G5L0_DUNSA</name>
<keyword evidence="13" id="KW-0594">Phospholipid biosynthesis</keyword>
<evidence type="ECO:0000256" key="11">
    <source>
        <dbReference type="ARBA" id="ARBA00023098"/>
    </source>
</evidence>
<evidence type="ECO:0000256" key="9">
    <source>
        <dbReference type="ARBA" id="ARBA00022824"/>
    </source>
</evidence>
<evidence type="ECO:0000313" key="17">
    <source>
        <dbReference type="EMBL" id="KAF5829896.1"/>
    </source>
</evidence>